<dbReference type="Gene3D" id="1.10.287.950">
    <property type="entry name" value="Methyl-accepting chemotaxis protein"/>
    <property type="match status" value="1"/>
</dbReference>
<evidence type="ECO:0000313" key="8">
    <source>
        <dbReference type="EMBL" id="MYM38601.1"/>
    </source>
</evidence>
<proteinExistence type="inferred from homology"/>
<accession>A0ABW9VG57</accession>
<dbReference type="EMBL" id="WWCM01000002">
    <property type="protein sequence ID" value="MYM38601.1"/>
    <property type="molecule type" value="Genomic_DNA"/>
</dbReference>
<feature type="transmembrane region" description="Helical" evidence="5">
    <location>
        <begin position="196"/>
        <end position="219"/>
    </location>
</feature>
<reference evidence="8 9" key="1">
    <citation type="submission" date="2019-12" db="EMBL/GenBank/DDBJ databases">
        <title>Novel species isolated from a subtropical stream in China.</title>
        <authorList>
            <person name="Lu H."/>
        </authorList>
    </citation>
    <scope>NUCLEOTIDE SEQUENCE [LARGE SCALE GENOMIC DNA]</scope>
    <source>
        <strain evidence="8 9">CY13W</strain>
    </source>
</reference>
<dbReference type="Proteomes" id="UP000478090">
    <property type="component" value="Unassembled WGS sequence"/>
</dbReference>
<dbReference type="InterPro" id="IPR004089">
    <property type="entry name" value="MCPsignal_dom"/>
</dbReference>
<keyword evidence="1" id="KW-0488">Methylation</keyword>
<evidence type="ECO:0000256" key="3">
    <source>
        <dbReference type="PROSITE-ProRule" id="PRU00284"/>
    </source>
</evidence>
<dbReference type="CDD" id="cd11386">
    <property type="entry name" value="MCP_signal"/>
    <property type="match status" value="1"/>
</dbReference>
<evidence type="ECO:0000256" key="2">
    <source>
        <dbReference type="ARBA" id="ARBA00029447"/>
    </source>
</evidence>
<evidence type="ECO:0000313" key="9">
    <source>
        <dbReference type="Proteomes" id="UP000478090"/>
    </source>
</evidence>
<evidence type="ECO:0000256" key="1">
    <source>
        <dbReference type="ARBA" id="ARBA00022481"/>
    </source>
</evidence>
<comment type="caution">
    <text evidence="8">The sequence shown here is derived from an EMBL/GenBank/DDBJ whole genome shotgun (WGS) entry which is preliminary data.</text>
</comment>
<keyword evidence="5" id="KW-1133">Transmembrane helix</keyword>
<name>A0ABW9VG57_9BURK</name>
<dbReference type="PROSITE" id="PS50885">
    <property type="entry name" value="HAMP"/>
    <property type="match status" value="1"/>
</dbReference>
<dbReference type="PRINTS" id="PR00260">
    <property type="entry name" value="CHEMTRNSDUCR"/>
</dbReference>
<dbReference type="InterPro" id="IPR004090">
    <property type="entry name" value="Chemotax_Me-accpt_rcpt"/>
</dbReference>
<feature type="domain" description="HAMP" evidence="7">
    <location>
        <begin position="220"/>
        <end position="272"/>
    </location>
</feature>
<keyword evidence="3" id="KW-0807">Transducer</keyword>
<dbReference type="RefSeq" id="WP_161037988.1">
    <property type="nucleotide sequence ID" value="NZ_WWCM01000002.1"/>
</dbReference>
<evidence type="ECO:0000256" key="5">
    <source>
        <dbReference type="SAM" id="Phobius"/>
    </source>
</evidence>
<keyword evidence="9" id="KW-1185">Reference proteome</keyword>
<keyword evidence="4" id="KW-0175">Coiled coil</keyword>
<evidence type="ECO:0000256" key="4">
    <source>
        <dbReference type="SAM" id="Coils"/>
    </source>
</evidence>
<organism evidence="8 9">
    <name type="scientific">Duganella qianjiadongensis</name>
    <dbReference type="NCBI Taxonomy" id="2692176"/>
    <lineage>
        <taxon>Bacteria</taxon>
        <taxon>Pseudomonadati</taxon>
        <taxon>Pseudomonadota</taxon>
        <taxon>Betaproteobacteria</taxon>
        <taxon>Burkholderiales</taxon>
        <taxon>Oxalobacteraceae</taxon>
        <taxon>Telluria group</taxon>
        <taxon>Duganella</taxon>
    </lineage>
</organism>
<feature type="coiled-coil region" evidence="4">
    <location>
        <begin position="495"/>
        <end position="522"/>
    </location>
</feature>
<dbReference type="SMART" id="SM00283">
    <property type="entry name" value="MA"/>
    <property type="match status" value="1"/>
</dbReference>
<comment type="similarity">
    <text evidence="2">Belongs to the methyl-accepting chemotaxis (MCP) protein family.</text>
</comment>
<dbReference type="PROSITE" id="PS50111">
    <property type="entry name" value="CHEMOTAXIS_TRANSDUC_2"/>
    <property type="match status" value="1"/>
</dbReference>
<dbReference type="InterPro" id="IPR003660">
    <property type="entry name" value="HAMP_dom"/>
</dbReference>
<dbReference type="InterPro" id="IPR051310">
    <property type="entry name" value="MCP_chemotaxis"/>
</dbReference>
<dbReference type="Pfam" id="PF00672">
    <property type="entry name" value="HAMP"/>
    <property type="match status" value="1"/>
</dbReference>
<protein>
    <submittedName>
        <fullName evidence="8">HAMP domain-containing protein</fullName>
    </submittedName>
</protein>
<gene>
    <name evidence="8" type="ORF">GTP27_04590</name>
</gene>
<dbReference type="PANTHER" id="PTHR43531">
    <property type="entry name" value="PROTEIN ICFG"/>
    <property type="match status" value="1"/>
</dbReference>
<feature type="domain" description="Methyl-accepting transducer" evidence="6">
    <location>
        <begin position="277"/>
        <end position="506"/>
    </location>
</feature>
<keyword evidence="5" id="KW-0472">Membrane</keyword>
<feature type="transmembrane region" description="Helical" evidence="5">
    <location>
        <begin position="12"/>
        <end position="31"/>
    </location>
</feature>
<sequence length="540" mass="57252">MNLSNLKIGIRLRLLGVFFFIALSIVATGGWRALHDTNEISAQAMARSVALSQAIDAARAAQVEFKIQVQEWKNILIRGNDPAALQKYSEAFVKGGEQTRAKLKQLDELLKKLELGTPLVEEALRTQNELVSKYLNALKQYDGANPDSVHIVDGLVKGMDREPTKKIDDIVAYIGKESQRLTEEMAVANKAAHDKAVLAMGITLAVTLVVGWVTVVALIRSITRPLSEAVDMAQTVAAGDLRTEVQVNSSDEIGELLGALKQMQNNLSDIVGKVRDGTDSIHLASSEIAQGNLDLSGRTEEQASSLEETAAAMVQLTTTVQQNNANATEACRLADAASSVAAKGGNAVEQMVRTMGSINESSRKIVDIISVIDGIAFQTNILALNAAVEAARAGEQGRGFAVVASEVRNLAQRSAAAAKEIKELIGDSVERVEAGSRLVGEAGATMDEVVASVQRVTAIISEISVASAEQRDGIEQISIAISQMDSVTQQNSALVEESAAAAEALEQQAARLTDAVSVFKLQGGARLAAAPQRQLLAAPA</sequence>
<dbReference type="Pfam" id="PF00015">
    <property type="entry name" value="MCPsignal"/>
    <property type="match status" value="1"/>
</dbReference>
<evidence type="ECO:0000259" key="6">
    <source>
        <dbReference type="PROSITE" id="PS50111"/>
    </source>
</evidence>
<dbReference type="CDD" id="cd06225">
    <property type="entry name" value="HAMP"/>
    <property type="match status" value="1"/>
</dbReference>
<dbReference type="PANTHER" id="PTHR43531:SF14">
    <property type="entry name" value="METHYL-ACCEPTING CHEMOTAXIS PROTEIN I-RELATED"/>
    <property type="match status" value="1"/>
</dbReference>
<dbReference type="SMART" id="SM00304">
    <property type="entry name" value="HAMP"/>
    <property type="match status" value="1"/>
</dbReference>
<keyword evidence="5" id="KW-0812">Transmembrane</keyword>
<dbReference type="SUPFAM" id="SSF58104">
    <property type="entry name" value="Methyl-accepting chemotaxis protein (MCP) signaling domain"/>
    <property type="match status" value="1"/>
</dbReference>
<evidence type="ECO:0000259" key="7">
    <source>
        <dbReference type="PROSITE" id="PS50885"/>
    </source>
</evidence>